<protein>
    <submittedName>
        <fullName evidence="4">Uncharacterized protein</fullName>
    </submittedName>
</protein>
<dbReference type="Proteomes" id="UP000237797">
    <property type="component" value="Unassembled WGS sequence"/>
</dbReference>
<feature type="region of interest" description="Disordered" evidence="1">
    <location>
        <begin position="156"/>
        <end position="230"/>
    </location>
</feature>
<keyword evidence="5" id="KW-1185">Reference proteome</keyword>
<evidence type="ECO:0000256" key="1">
    <source>
        <dbReference type="SAM" id="MobiDB-lite"/>
    </source>
</evidence>
<feature type="chain" id="PRO_5015578659" evidence="3">
    <location>
        <begin position="24"/>
        <end position="255"/>
    </location>
</feature>
<evidence type="ECO:0000256" key="2">
    <source>
        <dbReference type="SAM" id="Phobius"/>
    </source>
</evidence>
<feature type="compositionally biased region" description="Basic and acidic residues" evidence="1">
    <location>
        <begin position="181"/>
        <end position="197"/>
    </location>
</feature>
<proteinExistence type="predicted"/>
<evidence type="ECO:0000256" key="3">
    <source>
        <dbReference type="SAM" id="SignalP"/>
    </source>
</evidence>
<dbReference type="RefSeq" id="WP_106346748.1">
    <property type="nucleotide sequence ID" value="NZ_PVNE01000046.1"/>
</dbReference>
<keyword evidence="2" id="KW-1133">Transmembrane helix</keyword>
<comment type="caution">
    <text evidence="4">The sequence shown here is derived from an EMBL/GenBank/DDBJ whole genome shotgun (WGS) entry which is preliminary data.</text>
</comment>
<dbReference type="EMBL" id="PVNE01000046">
    <property type="protein sequence ID" value="PRX38586.1"/>
    <property type="molecule type" value="Genomic_DNA"/>
</dbReference>
<evidence type="ECO:0000313" key="4">
    <source>
        <dbReference type="EMBL" id="PRX38586.1"/>
    </source>
</evidence>
<dbReference type="AlphaFoldDB" id="A0A2T0LA18"/>
<name>A0A2T0LA18_9BACL</name>
<keyword evidence="2" id="KW-0812">Transmembrane</keyword>
<feature type="transmembrane region" description="Helical" evidence="2">
    <location>
        <begin position="230"/>
        <end position="250"/>
    </location>
</feature>
<evidence type="ECO:0000313" key="5">
    <source>
        <dbReference type="Proteomes" id="UP000237797"/>
    </source>
</evidence>
<sequence>MKKVLLIFTAFLLAFMTVPAAYADSMVKLDAVNGLVSLSANPDVKIPVKVTLSDSKVKGQKLLKINMNGGVGLKAIANAKVMVNGHDISADNIDKARSKLTVALDEKMLRVGNTNKVVVQLGLNVAKIDLVKLQLCLNLTSDVILQAQQGEVSVELSGCKDGDNGPGGDDNNDDSNNGGDDGGKDGSKGDDDGDKGNDNGGKGSDNDGSKGGTLPNHNSGGQLPNTATPYPTLALIGSLLLLAGAGLFRLNARKG</sequence>
<organism evidence="4 5">
    <name type="scientific">Planifilum fimeticola</name>
    <dbReference type="NCBI Taxonomy" id="201975"/>
    <lineage>
        <taxon>Bacteria</taxon>
        <taxon>Bacillati</taxon>
        <taxon>Bacillota</taxon>
        <taxon>Bacilli</taxon>
        <taxon>Bacillales</taxon>
        <taxon>Thermoactinomycetaceae</taxon>
        <taxon>Planifilum</taxon>
    </lineage>
</organism>
<reference evidence="4 5" key="1">
    <citation type="submission" date="2018-03" db="EMBL/GenBank/DDBJ databases">
        <title>Genomic Encyclopedia of Archaeal and Bacterial Type Strains, Phase II (KMG-II): from individual species to whole genera.</title>
        <authorList>
            <person name="Goeker M."/>
        </authorList>
    </citation>
    <scope>NUCLEOTIDE SEQUENCE [LARGE SCALE GENOMIC DNA]</scope>
    <source>
        <strain evidence="4 5">DSM 44946</strain>
    </source>
</reference>
<feature type="compositionally biased region" description="Polar residues" evidence="1">
    <location>
        <begin position="215"/>
        <end position="229"/>
    </location>
</feature>
<keyword evidence="3" id="KW-0732">Signal</keyword>
<keyword evidence="2" id="KW-0472">Membrane</keyword>
<accession>A0A2T0LA18</accession>
<gene>
    <name evidence="4" type="ORF">CLV97_14613</name>
</gene>
<feature type="signal peptide" evidence="3">
    <location>
        <begin position="1"/>
        <end position="23"/>
    </location>
</feature>